<gene>
    <name evidence="3" type="ORF">BMF94_6540</name>
</gene>
<dbReference type="PANTHER" id="PTHR23088:SF30">
    <property type="entry name" value="OMEGA-AMIDASE NIT2"/>
    <property type="match status" value="1"/>
</dbReference>
<dbReference type="GO" id="GO:0050152">
    <property type="term" value="F:omega-amidase activity"/>
    <property type="evidence" value="ECO:0007669"/>
    <property type="project" value="TreeGrafter"/>
</dbReference>
<evidence type="ECO:0000256" key="1">
    <source>
        <dbReference type="ARBA" id="ARBA00022801"/>
    </source>
</evidence>
<dbReference type="InterPro" id="IPR045254">
    <property type="entry name" value="Nit1/2_C-N_Hydrolase"/>
</dbReference>
<dbReference type="PANTHER" id="PTHR23088">
    <property type="entry name" value="NITRILASE-RELATED"/>
    <property type="match status" value="1"/>
</dbReference>
<evidence type="ECO:0000313" key="3">
    <source>
        <dbReference type="EMBL" id="POY70472.1"/>
    </source>
</evidence>
<dbReference type="Proteomes" id="UP000237144">
    <property type="component" value="Unassembled WGS sequence"/>
</dbReference>
<dbReference type="SUPFAM" id="SSF56317">
    <property type="entry name" value="Carbon-nitrogen hydrolase"/>
    <property type="match status" value="1"/>
</dbReference>
<dbReference type="Gene3D" id="3.60.110.10">
    <property type="entry name" value="Carbon-nitrogen hydrolase"/>
    <property type="match status" value="1"/>
</dbReference>
<reference evidence="3 4" key="1">
    <citation type="journal article" date="2018" name="Front. Microbiol.">
        <title>Prospects for Fungal Bioremediation of Acidic Radioactive Waste Sites: Characterization and Genome Sequence of Rhodotorula taiwanensis MD1149.</title>
        <authorList>
            <person name="Tkavc R."/>
            <person name="Matrosova V.Y."/>
            <person name="Grichenko O.E."/>
            <person name="Gostincar C."/>
            <person name="Volpe R.P."/>
            <person name="Klimenkova P."/>
            <person name="Gaidamakova E.K."/>
            <person name="Zhou C.E."/>
            <person name="Stewart B.J."/>
            <person name="Lyman M.G."/>
            <person name="Malfatti S.A."/>
            <person name="Rubinfeld B."/>
            <person name="Courtot M."/>
            <person name="Singh J."/>
            <person name="Dalgard C.L."/>
            <person name="Hamilton T."/>
            <person name="Frey K.G."/>
            <person name="Gunde-Cimerman N."/>
            <person name="Dugan L."/>
            <person name="Daly M.J."/>
        </authorList>
    </citation>
    <scope>NUCLEOTIDE SEQUENCE [LARGE SCALE GENOMIC DNA]</scope>
    <source>
        <strain evidence="3 4">MD1149</strain>
    </source>
</reference>
<proteinExistence type="predicted"/>
<accession>A0A2S5B109</accession>
<dbReference type="AlphaFoldDB" id="A0A2S5B109"/>
<comment type="caution">
    <text evidence="3">The sequence shown here is derived from an EMBL/GenBank/DDBJ whole genome shotgun (WGS) entry which is preliminary data.</text>
</comment>
<dbReference type="GO" id="GO:0005739">
    <property type="term" value="C:mitochondrion"/>
    <property type="evidence" value="ECO:0007669"/>
    <property type="project" value="TreeGrafter"/>
</dbReference>
<dbReference type="OrthoDB" id="10250282at2759"/>
<dbReference type="GO" id="GO:0006541">
    <property type="term" value="P:glutamine metabolic process"/>
    <property type="evidence" value="ECO:0007669"/>
    <property type="project" value="TreeGrafter"/>
</dbReference>
<dbReference type="InterPro" id="IPR003010">
    <property type="entry name" value="C-N_Hydrolase"/>
</dbReference>
<dbReference type="PROSITE" id="PS50263">
    <property type="entry name" value="CN_HYDROLASE"/>
    <property type="match status" value="1"/>
</dbReference>
<protein>
    <recommendedName>
        <fullName evidence="2">CN hydrolase domain-containing protein</fullName>
    </recommendedName>
</protein>
<organism evidence="3 4">
    <name type="scientific">Rhodotorula taiwanensis</name>
    <dbReference type="NCBI Taxonomy" id="741276"/>
    <lineage>
        <taxon>Eukaryota</taxon>
        <taxon>Fungi</taxon>
        <taxon>Dikarya</taxon>
        <taxon>Basidiomycota</taxon>
        <taxon>Pucciniomycotina</taxon>
        <taxon>Microbotryomycetes</taxon>
        <taxon>Sporidiobolales</taxon>
        <taxon>Sporidiobolaceae</taxon>
        <taxon>Rhodotorula</taxon>
    </lineage>
</organism>
<evidence type="ECO:0000259" key="2">
    <source>
        <dbReference type="PROSITE" id="PS50263"/>
    </source>
</evidence>
<dbReference type="InterPro" id="IPR036526">
    <property type="entry name" value="C-N_Hydrolase_sf"/>
</dbReference>
<feature type="domain" description="CN hydrolase" evidence="2">
    <location>
        <begin position="42"/>
        <end position="311"/>
    </location>
</feature>
<keyword evidence="1" id="KW-0378">Hydrolase</keyword>
<name>A0A2S5B109_9BASI</name>
<dbReference type="CDD" id="cd07572">
    <property type="entry name" value="nit"/>
    <property type="match status" value="1"/>
</dbReference>
<evidence type="ECO:0000313" key="4">
    <source>
        <dbReference type="Proteomes" id="UP000237144"/>
    </source>
</evidence>
<dbReference type="GO" id="GO:0006528">
    <property type="term" value="P:asparagine metabolic process"/>
    <property type="evidence" value="ECO:0007669"/>
    <property type="project" value="TreeGrafter"/>
</dbReference>
<dbReference type="STRING" id="741276.A0A2S5B109"/>
<dbReference type="EMBL" id="PJQD01000116">
    <property type="protein sequence ID" value="POY70472.1"/>
    <property type="molecule type" value="Genomic_DNA"/>
</dbReference>
<dbReference type="InterPro" id="IPR001110">
    <property type="entry name" value="UPF0012_CS"/>
</dbReference>
<keyword evidence="4" id="KW-1185">Reference proteome</keyword>
<dbReference type="PROSITE" id="PS01227">
    <property type="entry name" value="UPF0012"/>
    <property type="match status" value="1"/>
</dbReference>
<dbReference type="GO" id="GO:0006107">
    <property type="term" value="P:oxaloacetate metabolic process"/>
    <property type="evidence" value="ECO:0007669"/>
    <property type="project" value="TreeGrafter"/>
</dbReference>
<sequence length="340" mass="37100">MPLRLGSIRQTAALCSTPRRPLLVTTATCRSRAMATVSGQSFRLAMIQLAAVGDGSDKAANLAHAKEMVAETVKGGKEGRKPDVVVLPEIFNSPYATNMFRKYAERIGWTPETKDSFDVAKTESESIKLLSEAAKEHGVWLIGGSIPELSEDDKVYNSSPTFDKQGNLVAIHRKVHLFDISIPNGITFKESETLTGGDWQTLVDTEHGKIGVGICYDVRFPELAMTAARKGAVAMVYPAAFNLTTGPLHWDLVQRARAIDNQIFVAMCSPARATSGDGYKAWGHSSVWDPMGRCLEQLDEKEGILFADIDLDALKSARAGIPVTVQRRFDVYADVSNVKP</sequence>
<dbReference type="Pfam" id="PF00795">
    <property type="entry name" value="CN_hydrolase"/>
    <property type="match status" value="1"/>
</dbReference>